<reference evidence="2" key="2">
    <citation type="submission" date="2021-03" db="UniProtKB">
        <authorList>
            <consortium name="EnsemblPlants"/>
        </authorList>
    </citation>
    <scope>IDENTIFICATION</scope>
</reference>
<dbReference type="EMBL" id="UZAU01000717">
    <property type="status" value="NOT_ANNOTATED_CDS"/>
    <property type="molecule type" value="Genomic_DNA"/>
</dbReference>
<feature type="domain" description="RNase H type-1" evidence="1">
    <location>
        <begin position="271"/>
        <end position="376"/>
    </location>
</feature>
<sequence>MREVFLVRKCAATVMSSRPEVRAIGGGVLTSQSTLAMNDEKDMVEGEVGTVHVRDSHAYLAWNHIKLIAGHLISNNVMIGFESLNAIKRHKKGGKGFLAYKANMAKAYDLLGHSQSFGGQLFSRFKEILLAYENASGQLVNLHKSAVCFSSHMPSNFCAFLAHILGVPLVPCHDKGFLVLLVAYLFNHSGSLTAKVMKGFYYANSSLLDVEETKCFSFLWKSILLGRDLWKQDPQMGMGVSNGLISTNLGSRSISAPSLDIVLGDVNLFVDANLCNEDSKMGLGVVPSAPNGDVLFYGAFPLFGNLEPHIAEAMVLFHDLSFYLLLGFNNFIAFFDYLRMVLVVNDNYICYNKFSIILNDISNAWNSFQSLSLSHCKGLRISLPNLL</sequence>
<proteinExistence type="predicted"/>
<organism evidence="2 3">
    <name type="scientific">Cannabis sativa</name>
    <name type="common">Hemp</name>
    <name type="synonym">Marijuana</name>
    <dbReference type="NCBI Taxonomy" id="3483"/>
    <lineage>
        <taxon>Eukaryota</taxon>
        <taxon>Viridiplantae</taxon>
        <taxon>Streptophyta</taxon>
        <taxon>Embryophyta</taxon>
        <taxon>Tracheophyta</taxon>
        <taxon>Spermatophyta</taxon>
        <taxon>Magnoliopsida</taxon>
        <taxon>eudicotyledons</taxon>
        <taxon>Gunneridae</taxon>
        <taxon>Pentapetalae</taxon>
        <taxon>rosids</taxon>
        <taxon>fabids</taxon>
        <taxon>Rosales</taxon>
        <taxon>Cannabaceae</taxon>
        <taxon>Cannabis</taxon>
    </lineage>
</organism>
<dbReference type="GO" id="GO:0004523">
    <property type="term" value="F:RNA-DNA hybrid ribonuclease activity"/>
    <property type="evidence" value="ECO:0007669"/>
    <property type="project" value="InterPro"/>
</dbReference>
<dbReference type="GO" id="GO:0003676">
    <property type="term" value="F:nucleic acid binding"/>
    <property type="evidence" value="ECO:0007669"/>
    <property type="project" value="InterPro"/>
</dbReference>
<protein>
    <recommendedName>
        <fullName evidence="1">RNase H type-1 domain-containing protein</fullName>
    </recommendedName>
</protein>
<evidence type="ECO:0000313" key="3">
    <source>
        <dbReference type="Proteomes" id="UP000596661"/>
    </source>
</evidence>
<dbReference type="AlphaFoldDB" id="A0A803QAE0"/>
<dbReference type="EnsemblPlants" id="evm.model.08.1976">
    <property type="protein sequence ID" value="cds.evm.model.08.1976"/>
    <property type="gene ID" value="evm.TU.08.1976"/>
</dbReference>
<evidence type="ECO:0000259" key="1">
    <source>
        <dbReference type="Pfam" id="PF13456"/>
    </source>
</evidence>
<reference evidence="2" key="1">
    <citation type="submission" date="2018-11" db="EMBL/GenBank/DDBJ databases">
        <authorList>
            <person name="Grassa J C."/>
        </authorList>
    </citation>
    <scope>NUCLEOTIDE SEQUENCE [LARGE SCALE GENOMIC DNA]</scope>
</reference>
<dbReference type="Proteomes" id="UP000596661">
    <property type="component" value="Chromosome 8"/>
</dbReference>
<evidence type="ECO:0000313" key="2">
    <source>
        <dbReference type="EnsemblPlants" id="cds.evm.model.08.1976"/>
    </source>
</evidence>
<dbReference type="Pfam" id="PF13456">
    <property type="entry name" value="RVT_3"/>
    <property type="match status" value="1"/>
</dbReference>
<accession>A0A803QAE0</accession>
<name>A0A803QAE0_CANSA</name>
<dbReference type="Gramene" id="evm.model.08.1976">
    <property type="protein sequence ID" value="cds.evm.model.08.1976"/>
    <property type="gene ID" value="evm.TU.08.1976"/>
</dbReference>
<keyword evidence="3" id="KW-1185">Reference proteome</keyword>
<dbReference type="InterPro" id="IPR002156">
    <property type="entry name" value="RNaseH_domain"/>
</dbReference>